<name>A0ABV9XHF1_9ACTN</name>
<keyword evidence="2" id="KW-0732">Signal</keyword>
<evidence type="ECO:0000256" key="1">
    <source>
        <dbReference type="SAM" id="MobiDB-lite"/>
    </source>
</evidence>
<dbReference type="InterPro" id="IPR044058">
    <property type="entry name" value="Lipoprotein_23"/>
</dbReference>
<accession>A0ABV9XHF1</accession>
<evidence type="ECO:0000313" key="4">
    <source>
        <dbReference type="Proteomes" id="UP001595829"/>
    </source>
</evidence>
<dbReference type="RefSeq" id="WP_345691270.1">
    <property type="nucleotide sequence ID" value="NZ_BAABIT010000001.1"/>
</dbReference>
<protein>
    <submittedName>
        <fullName evidence="3">Lipoprotein</fullName>
    </submittedName>
</protein>
<evidence type="ECO:0000256" key="2">
    <source>
        <dbReference type="SAM" id="SignalP"/>
    </source>
</evidence>
<feature type="compositionally biased region" description="Low complexity" evidence="1">
    <location>
        <begin position="47"/>
        <end position="69"/>
    </location>
</feature>
<feature type="chain" id="PRO_5045967251" evidence="2">
    <location>
        <begin position="43"/>
        <end position="231"/>
    </location>
</feature>
<dbReference type="EMBL" id="JBHSJD010000017">
    <property type="protein sequence ID" value="MFC5024746.1"/>
    <property type="molecule type" value="Genomic_DNA"/>
</dbReference>
<keyword evidence="4" id="KW-1185">Reference proteome</keyword>
<gene>
    <name evidence="3" type="ORF">ACFPM3_21715</name>
</gene>
<keyword evidence="3" id="KW-0449">Lipoprotein</keyword>
<comment type="caution">
    <text evidence="3">The sequence shown here is derived from an EMBL/GenBank/DDBJ whole genome shotgun (WGS) entry which is preliminary data.</text>
</comment>
<organism evidence="3 4">
    <name type="scientific">Streptomyces coeruleoprunus</name>
    <dbReference type="NCBI Taxonomy" id="285563"/>
    <lineage>
        <taxon>Bacteria</taxon>
        <taxon>Bacillati</taxon>
        <taxon>Actinomycetota</taxon>
        <taxon>Actinomycetes</taxon>
        <taxon>Kitasatosporales</taxon>
        <taxon>Streptomycetaceae</taxon>
        <taxon>Streptomyces</taxon>
    </lineage>
</organism>
<feature type="signal peptide" evidence="2">
    <location>
        <begin position="1"/>
        <end position="42"/>
    </location>
</feature>
<evidence type="ECO:0000313" key="3">
    <source>
        <dbReference type="EMBL" id="MFC5024746.1"/>
    </source>
</evidence>
<proteinExistence type="predicted"/>
<reference evidence="4" key="1">
    <citation type="journal article" date="2019" name="Int. J. Syst. Evol. Microbiol.">
        <title>The Global Catalogue of Microorganisms (GCM) 10K type strain sequencing project: providing services to taxonomists for standard genome sequencing and annotation.</title>
        <authorList>
            <consortium name="The Broad Institute Genomics Platform"/>
            <consortium name="The Broad Institute Genome Sequencing Center for Infectious Disease"/>
            <person name="Wu L."/>
            <person name="Ma J."/>
        </authorList>
    </citation>
    <scope>NUCLEOTIDE SEQUENCE [LARGE SCALE GENOMIC DNA]</scope>
    <source>
        <strain evidence="4">CGMCC 4.1648</strain>
    </source>
</reference>
<feature type="region of interest" description="Disordered" evidence="1">
    <location>
        <begin position="47"/>
        <end position="73"/>
    </location>
</feature>
<dbReference type="Proteomes" id="UP001595829">
    <property type="component" value="Unassembled WGS sequence"/>
</dbReference>
<dbReference type="Pfam" id="PF18966">
    <property type="entry name" value="Lipoprotein_23"/>
    <property type="match status" value="1"/>
</dbReference>
<sequence>MRRGGARGAIRTTTPGTAGVRAARAAVAAGAAAALLAGCSSAADAGSPAASASASAAPSAAGPKTAAKGGTVGPAGSACPLPVTFDVAADWKPEAIKPIEDPDLRSLVEQGPVTAVCEIDAKPAGHIGFLRVFTNDRPGDTPRRVLEGFTAAEGEVTAAVYRDIKAGAVPATEVTYTVTSRLTEESKDVRALAVSTPRGAAVLYLGGLDSEEHRAMLPAYELAKASLAVTP</sequence>